<dbReference type="AlphaFoldDB" id="A0A3R9EBX4"/>
<accession>A0A3R9EBX4</accession>
<keyword evidence="1" id="KW-1133">Transmembrane helix</keyword>
<sequence length="80" mass="8198">MSNGVHAACSVFELFLGVLVGIGLILLVAFGVIAGLLSGLGAAAGTIAAIIGIIALILVLLFAYCIFRRLWRCCFGGGRC</sequence>
<protein>
    <submittedName>
        <fullName evidence="2">ABC transporter</fullName>
    </submittedName>
</protein>
<evidence type="ECO:0000313" key="3">
    <source>
        <dbReference type="Proteomes" id="UP000279911"/>
    </source>
</evidence>
<evidence type="ECO:0000256" key="1">
    <source>
        <dbReference type="SAM" id="Phobius"/>
    </source>
</evidence>
<dbReference type="Proteomes" id="UP000279911">
    <property type="component" value="Unassembled WGS sequence"/>
</dbReference>
<organism evidence="2 3">
    <name type="scientific">Mesobacillus subterraneus</name>
    <dbReference type="NCBI Taxonomy" id="285983"/>
    <lineage>
        <taxon>Bacteria</taxon>
        <taxon>Bacillati</taxon>
        <taxon>Bacillota</taxon>
        <taxon>Bacilli</taxon>
        <taxon>Bacillales</taxon>
        <taxon>Bacillaceae</taxon>
        <taxon>Mesobacillus</taxon>
    </lineage>
</organism>
<reference evidence="3" key="1">
    <citation type="submission" date="2018-12" db="EMBL/GenBank/DDBJ databases">
        <title>Bacillus chawlae sp. nov., Bacillus glennii sp. nov., and Bacillus saganii sp. nov. Isolated from the Vehicle Assembly Building at Kennedy Space Center where the Viking Spacecraft were Assembled.</title>
        <authorList>
            <person name="Seuylemezian A."/>
            <person name="Vaishampayan P."/>
        </authorList>
    </citation>
    <scope>NUCLEOTIDE SEQUENCE [LARGE SCALE GENOMIC DNA]</scope>
    <source>
        <strain evidence="3">DSM 13966</strain>
    </source>
</reference>
<keyword evidence="1" id="KW-0812">Transmembrane</keyword>
<keyword evidence="1" id="KW-0472">Membrane</keyword>
<dbReference type="EMBL" id="RSFW01000014">
    <property type="protein sequence ID" value="RSD26867.1"/>
    <property type="molecule type" value="Genomic_DNA"/>
</dbReference>
<dbReference type="RefSeq" id="WP_125480526.1">
    <property type="nucleotide sequence ID" value="NZ_RSFW01000014.1"/>
</dbReference>
<feature type="transmembrane region" description="Helical" evidence="1">
    <location>
        <begin position="12"/>
        <end position="37"/>
    </location>
</feature>
<name>A0A3R9EBX4_9BACI</name>
<feature type="transmembrane region" description="Helical" evidence="1">
    <location>
        <begin position="43"/>
        <end position="67"/>
    </location>
</feature>
<comment type="caution">
    <text evidence="2">The sequence shown here is derived from an EMBL/GenBank/DDBJ whole genome shotgun (WGS) entry which is preliminary data.</text>
</comment>
<gene>
    <name evidence="2" type="ORF">EJA10_13545</name>
</gene>
<evidence type="ECO:0000313" key="2">
    <source>
        <dbReference type="EMBL" id="RSD26867.1"/>
    </source>
</evidence>
<proteinExistence type="predicted"/>